<dbReference type="Proteomes" id="UP000838763">
    <property type="component" value="Unassembled WGS sequence"/>
</dbReference>
<gene>
    <name evidence="4" type="ORF">PPNO1_LOCUS3558</name>
</gene>
<evidence type="ECO:0000256" key="3">
    <source>
        <dbReference type="SAM" id="SignalP"/>
    </source>
</evidence>
<sequence>MRPAKAAAFAALTLQTSLVGALRVANGSPCSSKCGNDLFSTEVENIVCDEGGFSSGDGLVFKSCVTCESRSSYVTESATGKETDVQWLVYNLRYAAASCLYGYPDGHAESNPCLIGPSCEPLKQAVIHENMAANVSTYDYCAAWQPLQLPKCLSCLSIGGGNHFLRNYLTVLGAACEQQPLAGKVVGIEGDIFSTDIVNGTDITAIPTLSPDYFKEGSFGLGAKVGVAFGSLAFLLIVAGFLIVCIGKRKRRSYLRQLESRNGGGFGGFGNASSPPAGPTLTKAGPAT</sequence>
<protein>
    <recommendedName>
        <fullName evidence="6">LPXTG-domain-containing protein</fullName>
    </recommendedName>
</protein>
<reference evidence="4" key="1">
    <citation type="submission" date="2022-11" db="EMBL/GenBank/DDBJ databases">
        <authorList>
            <person name="Scott C."/>
            <person name="Bruce N."/>
        </authorList>
    </citation>
    <scope>NUCLEOTIDE SEQUENCE</scope>
</reference>
<keyword evidence="3" id="KW-0732">Signal</keyword>
<evidence type="ECO:0000256" key="1">
    <source>
        <dbReference type="SAM" id="MobiDB-lite"/>
    </source>
</evidence>
<feature type="signal peptide" evidence="3">
    <location>
        <begin position="1"/>
        <end position="21"/>
    </location>
</feature>
<evidence type="ECO:0000256" key="2">
    <source>
        <dbReference type="SAM" id="Phobius"/>
    </source>
</evidence>
<keyword evidence="5" id="KW-1185">Reference proteome</keyword>
<keyword evidence="2" id="KW-0812">Transmembrane</keyword>
<proteinExistence type="predicted"/>
<organism evidence="4 5">
    <name type="scientific">Parascedosporium putredinis</name>
    <dbReference type="NCBI Taxonomy" id="1442378"/>
    <lineage>
        <taxon>Eukaryota</taxon>
        <taxon>Fungi</taxon>
        <taxon>Dikarya</taxon>
        <taxon>Ascomycota</taxon>
        <taxon>Pezizomycotina</taxon>
        <taxon>Sordariomycetes</taxon>
        <taxon>Hypocreomycetidae</taxon>
        <taxon>Microascales</taxon>
        <taxon>Microascaceae</taxon>
        <taxon>Parascedosporium</taxon>
    </lineage>
</organism>
<feature type="transmembrane region" description="Helical" evidence="2">
    <location>
        <begin position="225"/>
        <end position="246"/>
    </location>
</feature>
<evidence type="ECO:0000313" key="5">
    <source>
        <dbReference type="Proteomes" id="UP000838763"/>
    </source>
</evidence>
<evidence type="ECO:0008006" key="6">
    <source>
        <dbReference type="Google" id="ProtNLM"/>
    </source>
</evidence>
<dbReference type="EMBL" id="CALLCH030000009">
    <property type="protein sequence ID" value="CAI4213812.1"/>
    <property type="molecule type" value="Genomic_DNA"/>
</dbReference>
<dbReference type="AlphaFoldDB" id="A0A9P1M9Y6"/>
<name>A0A9P1M9Y6_9PEZI</name>
<dbReference type="OrthoDB" id="5239590at2759"/>
<feature type="region of interest" description="Disordered" evidence="1">
    <location>
        <begin position="266"/>
        <end position="288"/>
    </location>
</feature>
<comment type="caution">
    <text evidence="4">The sequence shown here is derived from an EMBL/GenBank/DDBJ whole genome shotgun (WGS) entry which is preliminary data.</text>
</comment>
<feature type="chain" id="PRO_5040240558" description="LPXTG-domain-containing protein" evidence="3">
    <location>
        <begin position="22"/>
        <end position="288"/>
    </location>
</feature>
<accession>A0A9P1M9Y6</accession>
<keyword evidence="2" id="KW-1133">Transmembrane helix</keyword>
<evidence type="ECO:0000313" key="4">
    <source>
        <dbReference type="EMBL" id="CAI4213812.1"/>
    </source>
</evidence>
<keyword evidence="2" id="KW-0472">Membrane</keyword>